<dbReference type="AlphaFoldDB" id="A0A420IV18"/>
<organism evidence="3 4">
    <name type="scientific">Golovinomyces cichoracearum</name>
    <dbReference type="NCBI Taxonomy" id="62708"/>
    <lineage>
        <taxon>Eukaryota</taxon>
        <taxon>Fungi</taxon>
        <taxon>Dikarya</taxon>
        <taxon>Ascomycota</taxon>
        <taxon>Pezizomycotina</taxon>
        <taxon>Leotiomycetes</taxon>
        <taxon>Erysiphales</taxon>
        <taxon>Erysiphaceae</taxon>
        <taxon>Golovinomyces</taxon>
    </lineage>
</organism>
<keyword evidence="2" id="KW-0812">Transmembrane</keyword>
<feature type="transmembrane region" description="Helical" evidence="2">
    <location>
        <begin position="199"/>
        <end position="224"/>
    </location>
</feature>
<accession>A0A420IV18</accession>
<reference evidence="3 4" key="1">
    <citation type="journal article" date="2018" name="BMC Genomics">
        <title>Comparative genome analyses reveal sequence features reflecting distinct modes of host-adaptation between dicot and monocot powdery mildew.</title>
        <authorList>
            <person name="Wu Y."/>
            <person name="Ma X."/>
            <person name="Pan Z."/>
            <person name="Kale S.D."/>
            <person name="Song Y."/>
            <person name="King H."/>
            <person name="Zhang Q."/>
            <person name="Presley C."/>
            <person name="Deng X."/>
            <person name="Wei C.I."/>
            <person name="Xiao S."/>
        </authorList>
    </citation>
    <scope>NUCLEOTIDE SEQUENCE [LARGE SCALE GENOMIC DNA]</scope>
    <source>
        <strain evidence="3">UMSG1</strain>
    </source>
</reference>
<keyword evidence="2" id="KW-1133">Transmembrane helix</keyword>
<evidence type="ECO:0000256" key="1">
    <source>
        <dbReference type="SAM" id="MobiDB-lite"/>
    </source>
</evidence>
<keyword evidence="2" id="KW-0472">Membrane</keyword>
<proteinExistence type="predicted"/>
<dbReference type="EMBL" id="MCBS01021200">
    <property type="protein sequence ID" value="RKF78377.1"/>
    <property type="molecule type" value="Genomic_DNA"/>
</dbReference>
<name>A0A420IV18_9PEZI</name>
<feature type="region of interest" description="Disordered" evidence="1">
    <location>
        <begin position="287"/>
        <end position="324"/>
    </location>
</feature>
<evidence type="ECO:0000313" key="4">
    <source>
        <dbReference type="Proteomes" id="UP000285326"/>
    </source>
</evidence>
<dbReference type="Proteomes" id="UP000285326">
    <property type="component" value="Unassembled WGS sequence"/>
</dbReference>
<gene>
    <name evidence="3" type="ORF">GcM1_212066</name>
</gene>
<evidence type="ECO:0000256" key="2">
    <source>
        <dbReference type="SAM" id="Phobius"/>
    </source>
</evidence>
<sequence>MTETLLSAEKVVDQTEPWPSIPTARADIRKRELDASICGWLGGKPDLPAVCSSDSTCVRDTEHKYVGCCEKSGLCTSGIYTTCLDQNSAGWFPPPVTQTNGVYICPEEQECYRNSYADGYSQFGCGKSSWATQVETTYMGQPSDVILPIIYTAVTFSQTIASSTAGLTTETSATPSIFTPAPSPPTHSHKFHSKKLEPAAVAGVIIGVVNGLAIVAGLAFCVWFRKRRQRRRLAAKGLGSSRRNVGAGNTESSSAVSQMPKILPTPLRISSALASYRSPHVLKNPTLTSPTRSNLFSQKTPLTFSDHNRDNISPDYGEPSGSRSSIGLALSSDRLAILEGLPPRLPPIQTDDDEDLEYHSIDEELTDSIHSDLTAHEEDVTTSVSFLSGQEQEHDNFLSTASVRHVKRVRRSANGGYRLVDRGDD</sequence>
<feature type="compositionally biased region" description="Polar residues" evidence="1">
    <location>
        <begin position="241"/>
        <end position="257"/>
    </location>
</feature>
<feature type="compositionally biased region" description="Polar residues" evidence="1">
    <location>
        <begin position="287"/>
        <end position="305"/>
    </location>
</feature>
<feature type="region of interest" description="Disordered" evidence="1">
    <location>
        <begin position="234"/>
        <end position="258"/>
    </location>
</feature>
<evidence type="ECO:0000313" key="3">
    <source>
        <dbReference type="EMBL" id="RKF78377.1"/>
    </source>
</evidence>
<protein>
    <submittedName>
        <fullName evidence="3">Uncharacterized protein</fullName>
    </submittedName>
</protein>
<comment type="caution">
    <text evidence="3">The sequence shown here is derived from an EMBL/GenBank/DDBJ whole genome shotgun (WGS) entry which is preliminary data.</text>
</comment>
<feature type="region of interest" description="Disordered" evidence="1">
    <location>
        <begin position="173"/>
        <end position="192"/>
    </location>
</feature>